<feature type="region of interest" description="Disordered" evidence="1">
    <location>
        <begin position="38"/>
        <end position="121"/>
    </location>
</feature>
<evidence type="ECO:0000313" key="3">
    <source>
        <dbReference type="Proteomes" id="UP000291422"/>
    </source>
</evidence>
<protein>
    <submittedName>
        <fullName evidence="2">Uncharacterized protein</fullName>
    </submittedName>
</protein>
<comment type="caution">
    <text evidence="2">The sequence shown here is derived from an EMBL/GenBank/DDBJ whole genome shotgun (WGS) entry which is preliminary data.</text>
</comment>
<proteinExistence type="predicted"/>
<accession>A0A4Q4NAN3</accession>
<feature type="compositionally biased region" description="Polar residues" evidence="1">
    <location>
        <begin position="69"/>
        <end position="83"/>
    </location>
</feature>
<gene>
    <name evidence="2" type="ORF">AA0117_g8412</name>
</gene>
<evidence type="ECO:0000256" key="1">
    <source>
        <dbReference type="SAM" id="MobiDB-lite"/>
    </source>
</evidence>
<reference evidence="3" key="1">
    <citation type="journal article" date="2019" name="bioRxiv">
        <title>Genomics, evolutionary history and diagnostics of the Alternaria alternata species group including apple and Asian pear pathotypes.</title>
        <authorList>
            <person name="Armitage A.D."/>
            <person name="Cockerton H.M."/>
            <person name="Sreenivasaprasad S."/>
            <person name="Woodhall J.W."/>
            <person name="Lane C.R."/>
            <person name="Harrison R.J."/>
            <person name="Clarkson J.P."/>
        </authorList>
    </citation>
    <scope>NUCLEOTIDE SEQUENCE [LARGE SCALE GENOMIC DNA]</scope>
    <source>
        <strain evidence="3">FERA 1177</strain>
    </source>
</reference>
<dbReference type="EMBL" id="PDXD01000025">
    <property type="protein sequence ID" value="RYN72550.1"/>
    <property type="molecule type" value="Genomic_DNA"/>
</dbReference>
<name>A0A4Q4NAN3_ALTAL</name>
<feature type="compositionally biased region" description="Basic and acidic residues" evidence="1">
    <location>
        <begin position="111"/>
        <end position="121"/>
    </location>
</feature>
<evidence type="ECO:0000313" key="2">
    <source>
        <dbReference type="EMBL" id="RYN72550.1"/>
    </source>
</evidence>
<feature type="region of interest" description="Disordered" evidence="1">
    <location>
        <begin position="1"/>
        <end position="25"/>
    </location>
</feature>
<organism evidence="2 3">
    <name type="scientific">Alternaria alternata</name>
    <name type="common">Alternaria rot fungus</name>
    <name type="synonym">Torula alternata</name>
    <dbReference type="NCBI Taxonomy" id="5599"/>
    <lineage>
        <taxon>Eukaryota</taxon>
        <taxon>Fungi</taxon>
        <taxon>Dikarya</taxon>
        <taxon>Ascomycota</taxon>
        <taxon>Pezizomycotina</taxon>
        <taxon>Dothideomycetes</taxon>
        <taxon>Pleosporomycetidae</taxon>
        <taxon>Pleosporales</taxon>
        <taxon>Pleosporineae</taxon>
        <taxon>Pleosporaceae</taxon>
        <taxon>Alternaria</taxon>
        <taxon>Alternaria sect. Alternaria</taxon>
        <taxon>Alternaria alternata complex</taxon>
    </lineage>
</organism>
<sequence>MTAHAASTARAPQPSKTTALSDIRPAYDEVEYDSEAETLVGNESDDDDNAHLASANDQPAASHGIAGWPSTNEPGAPIQNNIDESIRVQKAKETEDAVGRSLSLIAGARRKRDEGKSSLLQ</sequence>
<dbReference type="Proteomes" id="UP000291422">
    <property type="component" value="Unassembled WGS sequence"/>
</dbReference>
<feature type="compositionally biased region" description="Basic and acidic residues" evidence="1">
    <location>
        <begin position="84"/>
        <end position="98"/>
    </location>
</feature>
<dbReference type="AlphaFoldDB" id="A0A4Q4NAN3"/>